<keyword evidence="3" id="KW-0540">Nuclease</keyword>
<dbReference type="InterPro" id="IPR004610">
    <property type="entry name" value="RecJ"/>
</dbReference>
<dbReference type="GO" id="GO:0006310">
    <property type="term" value="P:DNA recombination"/>
    <property type="evidence" value="ECO:0007669"/>
    <property type="project" value="InterPro"/>
</dbReference>
<dbReference type="GO" id="GO:0003676">
    <property type="term" value="F:nucleic acid binding"/>
    <property type="evidence" value="ECO:0007669"/>
    <property type="project" value="InterPro"/>
</dbReference>
<dbReference type="Pfam" id="PF02272">
    <property type="entry name" value="DHHA1"/>
    <property type="match status" value="1"/>
</dbReference>
<dbReference type="InterPro" id="IPR001667">
    <property type="entry name" value="DDH_dom"/>
</dbReference>
<dbReference type="Gene3D" id="3.90.1640.30">
    <property type="match status" value="1"/>
</dbReference>
<evidence type="ECO:0000313" key="10">
    <source>
        <dbReference type="Proteomes" id="UP000001520"/>
    </source>
</evidence>
<gene>
    <name evidence="9" type="primary">recJ</name>
    <name evidence="9" type="ordered locus">DEFDS_0047</name>
</gene>
<evidence type="ECO:0000259" key="6">
    <source>
        <dbReference type="Pfam" id="PF01368"/>
    </source>
</evidence>
<evidence type="ECO:0000256" key="1">
    <source>
        <dbReference type="ARBA" id="ARBA00005915"/>
    </source>
</evidence>
<dbReference type="STRING" id="639282.DEFDS_0047"/>
<organism evidence="9 10">
    <name type="scientific">Deferribacter desulfuricans (strain DSM 14783 / JCM 11476 / NBRC 101012 / SSM1)</name>
    <dbReference type="NCBI Taxonomy" id="639282"/>
    <lineage>
        <taxon>Bacteria</taxon>
        <taxon>Pseudomonadati</taxon>
        <taxon>Deferribacterota</taxon>
        <taxon>Deferribacteres</taxon>
        <taxon>Deferribacterales</taxon>
        <taxon>Deferribacteraceae</taxon>
        <taxon>Deferribacter</taxon>
    </lineage>
</organism>
<dbReference type="Gene3D" id="3.10.310.30">
    <property type="match status" value="1"/>
</dbReference>
<dbReference type="GO" id="GO:0006281">
    <property type="term" value="P:DNA repair"/>
    <property type="evidence" value="ECO:0007669"/>
    <property type="project" value="InterPro"/>
</dbReference>
<dbReference type="Pfam" id="PF01368">
    <property type="entry name" value="DHH"/>
    <property type="match status" value="1"/>
</dbReference>
<dbReference type="PANTHER" id="PTHR30255:SF2">
    <property type="entry name" value="SINGLE-STRANDED-DNA-SPECIFIC EXONUCLEASE RECJ"/>
    <property type="match status" value="1"/>
</dbReference>
<feature type="domain" description="RecJ OB" evidence="8">
    <location>
        <begin position="471"/>
        <end position="578"/>
    </location>
</feature>
<evidence type="ECO:0000256" key="5">
    <source>
        <dbReference type="ARBA" id="ARBA00022839"/>
    </source>
</evidence>
<keyword evidence="10" id="KW-1185">Reference proteome</keyword>
<dbReference type="OrthoDB" id="9809852at2"/>
<reference evidence="9 10" key="1">
    <citation type="journal article" date="2010" name="DNA Res.">
        <title>Bacterial lifestyle in a deep-sea hydrothermal vent chimney revealed by the genome sequence of the thermophilic bacterium Deferribacter desulfuricans SSM1.</title>
        <authorList>
            <person name="Takaki Y."/>
            <person name="Shimamura S."/>
            <person name="Nakagawa S."/>
            <person name="Fukuhara Y."/>
            <person name="Horikawa H."/>
            <person name="Ankai A."/>
            <person name="Harada T."/>
            <person name="Hosoyama A."/>
            <person name="Oguchi A."/>
            <person name="Fukui S."/>
            <person name="Fujita N."/>
            <person name="Takami H."/>
            <person name="Takai K."/>
        </authorList>
    </citation>
    <scope>NUCLEOTIDE SEQUENCE [LARGE SCALE GENOMIC DNA]</scope>
    <source>
        <strain evidence="10">DSM 14783 / JCM 11476 / NBRC 101012 / SSM1</strain>
    </source>
</reference>
<sequence>MLKEIGETVKYKWLIEEVNIEKLFDLIDKWRLPLPIGVTLFKRGILTSDDLHAFFNTPLQSLKNPFHMKDMEKAVRRVYEAIISGEKICVYGDYDVDGVTSTALIYLFLKEVGANVGYYIPNRIEEGYGLNKEAINELRARGVELLITVDCGITALDEIKFAKNIGMDVIITDHHKPLESLPEAHSILNPLQPGDEYKFKHLSGVGVAFKFIMALRYSLSLNNFFKDKIPNLKKYLDIVALGTIADVVPMVDENRIFVKHGLKVLSKKDVRIGLQELKRVTGLLNTNIEVSHVGYVLAPRINAVGRLGESDRGVKLLITKNKNEARWLAEELDIENRYRQEMEKKILNDTFNKIEKLGLANKYAGMVLFSDRWHPGIIGIVASRVAEKYNKPTIVISVENGIGKGSARSISDFHLYDCLQELSDLFLKFGGHKYAAGLQLYERDIKVLQKRFHELVRKYRDVGSEKSSIVIDAIVEPKDINMDLMNWIERMKPFGQGNPEPVFCLKRVRKYQQFGFTGRDRSHVRGFVEKDGYIFEIVGYNMKEYKYFLKNYDKFDILFTPEINQWFGDRSILLKIKDFKRA</sequence>
<dbReference type="KEGG" id="ddf:DEFDS_0047"/>
<evidence type="ECO:0000259" key="7">
    <source>
        <dbReference type="Pfam" id="PF02272"/>
    </source>
</evidence>
<evidence type="ECO:0000256" key="3">
    <source>
        <dbReference type="ARBA" id="ARBA00022722"/>
    </source>
</evidence>
<name>D3PAD6_DEFDS</name>
<keyword evidence="5 9" id="KW-0269">Exonuclease</keyword>
<proteinExistence type="inferred from homology"/>
<accession>D3PAD6</accession>
<dbReference type="HOGENOM" id="CLU_009736_5_2_0"/>
<dbReference type="SUPFAM" id="SSF64182">
    <property type="entry name" value="DHH phosphoesterases"/>
    <property type="match status" value="1"/>
</dbReference>
<dbReference type="GO" id="GO:0008409">
    <property type="term" value="F:5'-3' exonuclease activity"/>
    <property type="evidence" value="ECO:0007669"/>
    <property type="project" value="InterPro"/>
</dbReference>
<comment type="similarity">
    <text evidence="1">Belongs to the RecJ family.</text>
</comment>
<feature type="domain" description="DHHA1" evidence="7">
    <location>
        <begin position="367"/>
        <end position="457"/>
    </location>
</feature>
<feature type="domain" description="DDH" evidence="6">
    <location>
        <begin position="87"/>
        <end position="243"/>
    </location>
</feature>
<dbReference type="PANTHER" id="PTHR30255">
    <property type="entry name" value="SINGLE-STRANDED-DNA-SPECIFIC EXONUCLEASE RECJ"/>
    <property type="match status" value="1"/>
</dbReference>
<keyword evidence="4 9" id="KW-0378">Hydrolase</keyword>
<protein>
    <recommendedName>
        <fullName evidence="2">Single-stranded-DNA-specific exonuclease RecJ</fullName>
    </recommendedName>
</protein>
<dbReference type="Pfam" id="PF17768">
    <property type="entry name" value="RecJ_OB"/>
    <property type="match status" value="1"/>
</dbReference>
<dbReference type="eggNOG" id="COG0608">
    <property type="taxonomic scope" value="Bacteria"/>
</dbReference>
<dbReference type="EMBL" id="AP011529">
    <property type="protein sequence ID" value="BAI79559.1"/>
    <property type="molecule type" value="Genomic_DNA"/>
</dbReference>
<dbReference type="Proteomes" id="UP000001520">
    <property type="component" value="Chromosome"/>
</dbReference>
<evidence type="ECO:0000313" key="9">
    <source>
        <dbReference type="EMBL" id="BAI79559.1"/>
    </source>
</evidence>
<dbReference type="InterPro" id="IPR051673">
    <property type="entry name" value="SSDNA_exonuclease_RecJ"/>
</dbReference>
<dbReference type="RefSeq" id="WP_013006807.1">
    <property type="nucleotide sequence ID" value="NC_013939.1"/>
</dbReference>
<evidence type="ECO:0000256" key="4">
    <source>
        <dbReference type="ARBA" id="ARBA00022801"/>
    </source>
</evidence>
<dbReference type="InterPro" id="IPR038763">
    <property type="entry name" value="DHH_sf"/>
</dbReference>
<dbReference type="InterPro" id="IPR041122">
    <property type="entry name" value="RecJ_OB"/>
</dbReference>
<evidence type="ECO:0000259" key="8">
    <source>
        <dbReference type="Pfam" id="PF17768"/>
    </source>
</evidence>
<dbReference type="InterPro" id="IPR003156">
    <property type="entry name" value="DHHA1_dom"/>
</dbReference>
<dbReference type="AlphaFoldDB" id="D3PAD6"/>
<evidence type="ECO:0000256" key="2">
    <source>
        <dbReference type="ARBA" id="ARBA00019841"/>
    </source>
</evidence>
<dbReference type="NCBIfam" id="TIGR00644">
    <property type="entry name" value="recJ"/>
    <property type="match status" value="1"/>
</dbReference>